<dbReference type="CDD" id="cd00082">
    <property type="entry name" value="HisKA"/>
    <property type="match status" value="1"/>
</dbReference>
<keyword evidence="10 17" id="KW-0418">Kinase</keyword>
<evidence type="ECO:0000256" key="7">
    <source>
        <dbReference type="ARBA" id="ARBA00022679"/>
    </source>
</evidence>
<dbReference type="InterPro" id="IPR021766">
    <property type="entry name" value="PhoR_N"/>
</dbReference>
<reference evidence="17 18" key="1">
    <citation type="submission" date="2009-02" db="EMBL/GenBank/DDBJ databases">
        <title>The Genome Sequence of Oxalobacter formigenes OXCC13.</title>
        <authorList>
            <consortium name="The Broad Institute Genome Sequencing Platform"/>
            <person name="Ward D."/>
            <person name="Young S.K."/>
            <person name="Kodira C.D."/>
            <person name="Zeng Q."/>
            <person name="Koehrsen M."/>
            <person name="Alvarado L."/>
            <person name="Berlin A."/>
            <person name="Borenstein D."/>
            <person name="Chen Z."/>
            <person name="Engels R."/>
            <person name="Freedman E."/>
            <person name="Gellesch M."/>
            <person name="Goldberg J."/>
            <person name="Griggs A."/>
            <person name="Gujja S."/>
            <person name="Heiman D."/>
            <person name="Hepburn T."/>
            <person name="Howarth C."/>
            <person name="Jen D."/>
            <person name="Larson L."/>
            <person name="Lewis B."/>
            <person name="Mehta T."/>
            <person name="Park D."/>
            <person name="Pearson M."/>
            <person name="Roberts A."/>
            <person name="Saif S."/>
            <person name="Shea T."/>
            <person name="Shenoy N."/>
            <person name="Sisk P."/>
            <person name="Stolte C."/>
            <person name="Sykes S."/>
            <person name="Walk T."/>
            <person name="White J."/>
            <person name="Yandava C."/>
            <person name="Allison M.J."/>
            <person name="Lander E."/>
            <person name="Nusbaum C."/>
            <person name="Galagan J."/>
            <person name="Birren B."/>
        </authorList>
    </citation>
    <scope>NUCLEOTIDE SEQUENCE [LARGE SCALE GENOMIC DNA]</scope>
    <source>
        <strain evidence="17 18">OXCC13</strain>
    </source>
</reference>
<evidence type="ECO:0000256" key="6">
    <source>
        <dbReference type="ARBA" id="ARBA00022553"/>
    </source>
</evidence>
<dbReference type="GO" id="GO:0004721">
    <property type="term" value="F:phosphoprotein phosphatase activity"/>
    <property type="evidence" value="ECO:0007669"/>
    <property type="project" value="InterPro"/>
</dbReference>
<dbReference type="GO" id="GO:0005524">
    <property type="term" value="F:ATP binding"/>
    <property type="evidence" value="ECO:0007669"/>
    <property type="project" value="UniProtKB-KW"/>
</dbReference>
<dbReference type="AlphaFoldDB" id="C3X861"/>
<protein>
    <recommendedName>
        <fullName evidence="3">histidine kinase</fullName>
        <ecNumber evidence="3">2.7.13.3</ecNumber>
    </recommendedName>
</protein>
<evidence type="ECO:0000256" key="12">
    <source>
        <dbReference type="ARBA" id="ARBA00022989"/>
    </source>
</evidence>
<dbReference type="PANTHER" id="PTHR45453:SF1">
    <property type="entry name" value="PHOSPHATE REGULON SENSOR PROTEIN PHOR"/>
    <property type="match status" value="1"/>
</dbReference>
<dbReference type="GO" id="GO:0016036">
    <property type="term" value="P:cellular response to phosphate starvation"/>
    <property type="evidence" value="ECO:0007669"/>
    <property type="project" value="TreeGrafter"/>
</dbReference>
<comment type="subcellular location">
    <subcellularLocation>
        <location evidence="2">Cell inner membrane</location>
        <topology evidence="2">Multi-pass membrane protein</topology>
    </subcellularLocation>
</comment>
<dbReference type="FunFam" id="3.30.565.10:FF:000006">
    <property type="entry name" value="Sensor histidine kinase WalK"/>
    <property type="match status" value="1"/>
</dbReference>
<dbReference type="InterPro" id="IPR036890">
    <property type="entry name" value="HATPase_C_sf"/>
</dbReference>
<dbReference type="Gene3D" id="3.30.450.20">
    <property type="entry name" value="PAS domain"/>
    <property type="match status" value="1"/>
</dbReference>
<evidence type="ECO:0000256" key="15">
    <source>
        <dbReference type="SAM" id="Phobius"/>
    </source>
</evidence>
<keyword evidence="12 15" id="KW-1133">Transmembrane helix</keyword>
<dbReference type="NCBIfam" id="TIGR02966">
    <property type="entry name" value="phoR_proteo"/>
    <property type="match status" value="1"/>
</dbReference>
<dbReference type="GeneID" id="77135673"/>
<dbReference type="Pfam" id="PF02518">
    <property type="entry name" value="HATPase_c"/>
    <property type="match status" value="1"/>
</dbReference>
<dbReference type="InterPro" id="IPR035965">
    <property type="entry name" value="PAS-like_dom_sf"/>
</dbReference>
<evidence type="ECO:0000256" key="9">
    <source>
        <dbReference type="ARBA" id="ARBA00022741"/>
    </source>
</evidence>
<keyword evidence="11" id="KW-0067">ATP-binding</keyword>
<organism evidence="17 18">
    <name type="scientific">Oxalobacter formigenes OXCC13</name>
    <dbReference type="NCBI Taxonomy" id="556269"/>
    <lineage>
        <taxon>Bacteria</taxon>
        <taxon>Pseudomonadati</taxon>
        <taxon>Pseudomonadota</taxon>
        <taxon>Betaproteobacteria</taxon>
        <taxon>Burkholderiales</taxon>
        <taxon>Oxalobacteraceae</taxon>
        <taxon>Oxalobacter</taxon>
    </lineage>
</organism>
<evidence type="ECO:0000313" key="17">
    <source>
        <dbReference type="EMBL" id="EEO29387.1"/>
    </source>
</evidence>
<dbReference type="eggNOG" id="COG5002">
    <property type="taxonomic scope" value="Bacteria"/>
</dbReference>
<dbReference type="InterPro" id="IPR036097">
    <property type="entry name" value="HisK_dim/P_sf"/>
</dbReference>
<feature type="transmembrane region" description="Helical" evidence="15">
    <location>
        <begin position="35"/>
        <end position="54"/>
    </location>
</feature>
<dbReference type="EC" id="2.7.13.3" evidence="3"/>
<evidence type="ECO:0000256" key="14">
    <source>
        <dbReference type="ARBA" id="ARBA00023136"/>
    </source>
</evidence>
<dbReference type="FunFam" id="1.10.287.130:FF:000001">
    <property type="entry name" value="Two-component sensor histidine kinase"/>
    <property type="match status" value="1"/>
</dbReference>
<evidence type="ECO:0000256" key="4">
    <source>
        <dbReference type="ARBA" id="ARBA00022448"/>
    </source>
</evidence>
<dbReference type="PANTHER" id="PTHR45453">
    <property type="entry name" value="PHOSPHATE REGULON SENSOR PROTEIN PHOR"/>
    <property type="match status" value="1"/>
</dbReference>
<dbReference type="InterPro" id="IPR003594">
    <property type="entry name" value="HATPase_dom"/>
</dbReference>
<keyword evidence="5" id="KW-1003">Cell membrane</keyword>
<evidence type="ECO:0000256" key="13">
    <source>
        <dbReference type="ARBA" id="ARBA00023012"/>
    </source>
</evidence>
<feature type="transmembrane region" description="Helical" evidence="15">
    <location>
        <begin position="6"/>
        <end position="28"/>
    </location>
</feature>
<gene>
    <name evidence="17" type="primary">phoR</name>
    <name evidence="17" type="ORF">OFBG_00415</name>
</gene>
<keyword evidence="18" id="KW-1185">Reference proteome</keyword>
<comment type="catalytic activity">
    <reaction evidence="1">
        <text>ATP + protein L-histidine = ADP + protein N-phospho-L-histidine.</text>
        <dbReference type="EC" id="2.7.13.3"/>
    </reaction>
</comment>
<keyword evidence="14 15" id="KW-0472">Membrane</keyword>
<dbReference type="InterPro" id="IPR005467">
    <property type="entry name" value="His_kinase_dom"/>
</dbReference>
<evidence type="ECO:0000256" key="2">
    <source>
        <dbReference type="ARBA" id="ARBA00004429"/>
    </source>
</evidence>
<dbReference type="SUPFAM" id="SSF47384">
    <property type="entry name" value="Homodimeric domain of signal transducing histidine kinase"/>
    <property type="match status" value="1"/>
</dbReference>
<keyword evidence="4" id="KW-0813">Transport</keyword>
<evidence type="ECO:0000259" key="16">
    <source>
        <dbReference type="PROSITE" id="PS50109"/>
    </source>
</evidence>
<evidence type="ECO:0000256" key="8">
    <source>
        <dbReference type="ARBA" id="ARBA00022692"/>
    </source>
</evidence>
<dbReference type="GO" id="GO:0000155">
    <property type="term" value="F:phosphorelay sensor kinase activity"/>
    <property type="evidence" value="ECO:0007669"/>
    <property type="project" value="InterPro"/>
</dbReference>
<dbReference type="SMART" id="SM00387">
    <property type="entry name" value="HATPase_c"/>
    <property type="match status" value="1"/>
</dbReference>
<keyword evidence="13" id="KW-0902">Two-component regulatory system</keyword>
<dbReference type="InterPro" id="IPR050351">
    <property type="entry name" value="BphY/WalK/GraS-like"/>
</dbReference>
<feature type="domain" description="Histidine kinase" evidence="16">
    <location>
        <begin position="212"/>
        <end position="428"/>
    </location>
</feature>
<dbReference type="SUPFAM" id="SSF55785">
    <property type="entry name" value="PYP-like sensor domain (PAS domain)"/>
    <property type="match status" value="1"/>
</dbReference>
<evidence type="ECO:0000256" key="1">
    <source>
        <dbReference type="ARBA" id="ARBA00000085"/>
    </source>
</evidence>
<keyword evidence="8 15" id="KW-0812">Transmembrane</keyword>
<dbReference type="Pfam" id="PF00512">
    <property type="entry name" value="HisKA"/>
    <property type="match status" value="1"/>
</dbReference>
<dbReference type="GO" id="GO:0005886">
    <property type="term" value="C:plasma membrane"/>
    <property type="evidence" value="ECO:0007669"/>
    <property type="project" value="UniProtKB-SubCell"/>
</dbReference>
<name>C3X861_OXAFO</name>
<dbReference type="Gene3D" id="3.30.565.10">
    <property type="entry name" value="Histidine kinase-like ATPase, C-terminal domain"/>
    <property type="match status" value="1"/>
</dbReference>
<dbReference type="SUPFAM" id="SSF55874">
    <property type="entry name" value="ATPase domain of HSP90 chaperone/DNA topoisomerase II/histidine kinase"/>
    <property type="match status" value="1"/>
</dbReference>
<dbReference type="SMART" id="SM00388">
    <property type="entry name" value="HisKA"/>
    <property type="match status" value="1"/>
</dbReference>
<dbReference type="STRING" id="847.BRW83_1836"/>
<evidence type="ECO:0000256" key="5">
    <source>
        <dbReference type="ARBA" id="ARBA00022475"/>
    </source>
</evidence>
<keyword evidence="9" id="KW-0547">Nucleotide-binding</keyword>
<proteinExistence type="predicted"/>
<dbReference type="PRINTS" id="PR00344">
    <property type="entry name" value="BCTRLSENSOR"/>
</dbReference>
<dbReference type="OrthoDB" id="9813151at2"/>
<dbReference type="InterPro" id="IPR003661">
    <property type="entry name" value="HisK_dim/P_dom"/>
</dbReference>
<evidence type="ECO:0000256" key="11">
    <source>
        <dbReference type="ARBA" id="ARBA00022840"/>
    </source>
</evidence>
<dbReference type="EMBL" id="GG658170">
    <property type="protein sequence ID" value="EEO29387.1"/>
    <property type="molecule type" value="Genomic_DNA"/>
</dbReference>
<dbReference type="HOGENOM" id="CLU_000445_89_2_4"/>
<accession>C3X861</accession>
<evidence type="ECO:0000256" key="3">
    <source>
        <dbReference type="ARBA" id="ARBA00012438"/>
    </source>
</evidence>
<dbReference type="Proteomes" id="UP000005089">
    <property type="component" value="Unassembled WGS sequence"/>
</dbReference>
<dbReference type="InterPro" id="IPR004358">
    <property type="entry name" value="Sig_transdc_His_kin-like_C"/>
</dbReference>
<dbReference type="InterPro" id="IPR014310">
    <property type="entry name" value="Sig_transdc_His_kinase_PhoR"/>
</dbReference>
<keyword evidence="6" id="KW-0597">Phosphoprotein</keyword>
<evidence type="ECO:0000313" key="18">
    <source>
        <dbReference type="Proteomes" id="UP000005089"/>
    </source>
</evidence>
<dbReference type="Pfam" id="PF11808">
    <property type="entry name" value="PhoR"/>
    <property type="match status" value="1"/>
</dbReference>
<dbReference type="Gene3D" id="1.10.287.130">
    <property type="match status" value="1"/>
</dbReference>
<dbReference type="PROSITE" id="PS50109">
    <property type="entry name" value="HIS_KIN"/>
    <property type="match status" value="1"/>
</dbReference>
<sequence length="431" mass="49767">MNPHVLFWIPAALRLAFIWIGSAVLWYFFGPIIGLLAGLVFTTAITVSQLYYLSELDIWLDSPRSERLPNGWGAWHAVYAHLYRLNRNEERGKKDLTEWLTRFREAMSFLPDGVAIMDNVQFLEWCNPMAEKHLGLNLERDQDMRITNLVRNPEFIDYIILGRYDKPLEMTFNDRRLVLQIIPFENRRQILVTHDKTESVRIEKIRRDFIANASHELRTPLTVINGFLEVALSQPDMDRETRLSHLQMMKEQGERMQSLVENMLVLTNLESTDYPLKREEFDVHLLIRQIVQAGQAISNGQHTISLELDGPQTLYGSMDEIRTAFTNLVTNAIRYTPEGGSITVKWAVTEEGPRFSVRDTGIGIEPQHIPRLTQRFYLVDKSRSRKERGTGLGLAIVRHALLRHDAQLDIESEPGKGSEFSAQFTNRILLP</sequence>
<evidence type="ECO:0000256" key="10">
    <source>
        <dbReference type="ARBA" id="ARBA00022777"/>
    </source>
</evidence>
<keyword evidence="7 17" id="KW-0808">Transferase</keyword>
<dbReference type="RefSeq" id="WP_005879806.1">
    <property type="nucleotide sequence ID" value="NZ_CP019430.1"/>
</dbReference>